<dbReference type="PROSITE" id="PS51471">
    <property type="entry name" value="FE2OG_OXY"/>
    <property type="match status" value="1"/>
</dbReference>
<dbReference type="InterPro" id="IPR005123">
    <property type="entry name" value="Oxoglu/Fe-dep_dioxygenase_dom"/>
</dbReference>
<dbReference type="PANTHER" id="PTHR10209:SF812">
    <property type="entry name" value="2OG-FE(II) OXYGENASE FAMILY, PUTATIVE (AFU_ORTHOLOGUE AFUA_3G14880)-RELATED"/>
    <property type="match status" value="1"/>
</dbReference>
<dbReference type="SUPFAM" id="SSF51197">
    <property type="entry name" value="Clavaminate synthase-like"/>
    <property type="match status" value="1"/>
</dbReference>
<evidence type="ECO:0000259" key="7">
    <source>
        <dbReference type="PROSITE" id="PS51471"/>
    </source>
</evidence>
<protein>
    <recommendedName>
        <fullName evidence="7">Fe2OG dioxygenase domain-containing protein</fullName>
    </recommendedName>
</protein>
<comment type="caution">
    <text evidence="8">The sequence shown here is derived from an EMBL/GenBank/DDBJ whole genome shotgun (WGS) entry which is preliminary data.</text>
</comment>
<reference evidence="8" key="2">
    <citation type="journal article" date="2023" name="IMA Fungus">
        <title>Comparative genomic study of the Penicillium genus elucidates a diverse pangenome and 15 lateral gene transfer events.</title>
        <authorList>
            <person name="Petersen C."/>
            <person name="Sorensen T."/>
            <person name="Nielsen M.R."/>
            <person name="Sondergaard T.E."/>
            <person name="Sorensen J.L."/>
            <person name="Fitzpatrick D.A."/>
            <person name="Frisvad J.C."/>
            <person name="Nielsen K.L."/>
        </authorList>
    </citation>
    <scope>NUCLEOTIDE SEQUENCE</scope>
    <source>
        <strain evidence="8">IBT 23319</strain>
    </source>
</reference>
<dbReference type="PANTHER" id="PTHR10209">
    <property type="entry name" value="OXIDOREDUCTASE, 2OG-FE II OXYGENASE FAMILY PROTEIN"/>
    <property type="match status" value="1"/>
</dbReference>
<dbReference type="GeneID" id="81381517"/>
<dbReference type="OrthoDB" id="627829at2759"/>
<comment type="similarity">
    <text evidence="1 5">Belongs to the iron/ascorbate-dependent oxidoreductase family.</text>
</comment>
<keyword evidence="3 5" id="KW-0560">Oxidoreductase</keyword>
<dbReference type="GO" id="GO:0016491">
    <property type="term" value="F:oxidoreductase activity"/>
    <property type="evidence" value="ECO:0007669"/>
    <property type="project" value="UniProtKB-KW"/>
</dbReference>
<dbReference type="EMBL" id="JAPQKT010000003">
    <property type="protein sequence ID" value="KAJ5234262.1"/>
    <property type="molecule type" value="Genomic_DNA"/>
</dbReference>
<dbReference type="InterPro" id="IPR027443">
    <property type="entry name" value="IPNS-like_sf"/>
</dbReference>
<evidence type="ECO:0000313" key="8">
    <source>
        <dbReference type="EMBL" id="KAJ5234262.1"/>
    </source>
</evidence>
<dbReference type="GO" id="GO:0044283">
    <property type="term" value="P:small molecule biosynthetic process"/>
    <property type="evidence" value="ECO:0007669"/>
    <property type="project" value="UniProtKB-ARBA"/>
</dbReference>
<evidence type="ECO:0000256" key="3">
    <source>
        <dbReference type="ARBA" id="ARBA00023002"/>
    </source>
</evidence>
<dbReference type="RefSeq" id="XP_056501762.1">
    <property type="nucleotide sequence ID" value="XM_056642350.1"/>
</dbReference>
<proteinExistence type="inferred from homology"/>
<keyword evidence="4 5" id="KW-0408">Iron</keyword>
<evidence type="ECO:0000256" key="5">
    <source>
        <dbReference type="RuleBase" id="RU003682"/>
    </source>
</evidence>
<keyword evidence="9" id="KW-1185">Reference proteome</keyword>
<organism evidence="8 9">
    <name type="scientific">Penicillium citrinum</name>
    <dbReference type="NCBI Taxonomy" id="5077"/>
    <lineage>
        <taxon>Eukaryota</taxon>
        <taxon>Fungi</taxon>
        <taxon>Dikarya</taxon>
        <taxon>Ascomycota</taxon>
        <taxon>Pezizomycotina</taxon>
        <taxon>Eurotiomycetes</taxon>
        <taxon>Eurotiomycetidae</taxon>
        <taxon>Eurotiales</taxon>
        <taxon>Aspergillaceae</taxon>
        <taxon>Penicillium</taxon>
    </lineage>
</organism>
<evidence type="ECO:0000313" key="9">
    <source>
        <dbReference type="Proteomes" id="UP001147733"/>
    </source>
</evidence>
<evidence type="ECO:0000256" key="6">
    <source>
        <dbReference type="SAM" id="MobiDB-lite"/>
    </source>
</evidence>
<name>A0A9W9TPV5_PENCI</name>
<feature type="region of interest" description="Disordered" evidence="6">
    <location>
        <begin position="366"/>
        <end position="390"/>
    </location>
</feature>
<keyword evidence="2 5" id="KW-0479">Metal-binding</keyword>
<sequence>MAVDFTSLPILDLQEAHSPDTKPSFLLALRDALVNVGFLYLKNPPIPDGLQDKLVEKAGAFFGLPTDVKENVQMVNSKYIRGWTALGVERTATTVDRRETFIAGPKLSAPGPDMPYYSNFHGPNQWLPESTVPDMQPVFEAYIASMQGLADEFTSLVAEALDLSPKVLSRLFNDPPLGLLKSAAYPNPGSSSSASEDTNFQGVGPHKDASFLTYLLQGTGHLSSLEVQNKSGAWISAPPIPNTLVINIGRGLEALTEGVCVATTHRVNLSPSQYIAPDGSPLGTRLSFPFFQTLHLDLRREDMSLDMPAHILSLRQRDVKSDAETFLDEIFKGPYGVSAFTSTLTSHPEVGRRWYPEILAEALEQQEKGKRMDDLRKETGANKEIRVDAN</sequence>
<dbReference type="InterPro" id="IPR026992">
    <property type="entry name" value="DIOX_N"/>
</dbReference>
<evidence type="ECO:0000256" key="1">
    <source>
        <dbReference type="ARBA" id="ARBA00008056"/>
    </source>
</evidence>
<accession>A0A9W9TPV5</accession>
<evidence type="ECO:0000256" key="2">
    <source>
        <dbReference type="ARBA" id="ARBA00022723"/>
    </source>
</evidence>
<dbReference type="AlphaFoldDB" id="A0A9W9TPV5"/>
<reference evidence="8" key="1">
    <citation type="submission" date="2022-11" db="EMBL/GenBank/DDBJ databases">
        <authorList>
            <person name="Petersen C."/>
        </authorList>
    </citation>
    <scope>NUCLEOTIDE SEQUENCE</scope>
    <source>
        <strain evidence="8">IBT 23319</strain>
    </source>
</reference>
<feature type="domain" description="Fe2OG dioxygenase" evidence="7">
    <location>
        <begin position="175"/>
        <end position="294"/>
    </location>
</feature>
<dbReference type="Proteomes" id="UP001147733">
    <property type="component" value="Unassembled WGS sequence"/>
</dbReference>
<evidence type="ECO:0000256" key="4">
    <source>
        <dbReference type="ARBA" id="ARBA00023004"/>
    </source>
</evidence>
<dbReference type="GO" id="GO:0046872">
    <property type="term" value="F:metal ion binding"/>
    <property type="evidence" value="ECO:0007669"/>
    <property type="project" value="UniProtKB-KW"/>
</dbReference>
<dbReference type="InterPro" id="IPR044861">
    <property type="entry name" value="IPNS-like_FE2OG_OXY"/>
</dbReference>
<dbReference type="Pfam" id="PF03171">
    <property type="entry name" value="2OG-FeII_Oxy"/>
    <property type="match status" value="1"/>
</dbReference>
<dbReference type="Pfam" id="PF14226">
    <property type="entry name" value="DIOX_N"/>
    <property type="match status" value="1"/>
</dbReference>
<dbReference type="Gene3D" id="2.60.120.330">
    <property type="entry name" value="B-lactam Antibiotic, Isopenicillin N Synthase, Chain"/>
    <property type="match status" value="1"/>
</dbReference>
<gene>
    <name evidence="8" type="ORF">N7469_003430</name>
</gene>